<proteinExistence type="predicted"/>
<evidence type="ECO:0000313" key="1">
    <source>
        <dbReference type="EMBL" id="AGX43636.1"/>
    </source>
</evidence>
<dbReference type="AlphaFoldDB" id="U5MVG6"/>
<dbReference type="HOGENOM" id="CLU_2258883_0_0_9"/>
<dbReference type="KEGG" id="csb:CLSA_c26650"/>
<dbReference type="RefSeq" id="WP_022746784.1">
    <property type="nucleotide sequence ID" value="NC_022571.1"/>
</dbReference>
<name>U5MVG6_CLOSA</name>
<reference evidence="1 2" key="1">
    <citation type="journal article" date="2013" name="Genome Announc.">
        <title>Complete Genome Sequence of the Solvent Producer Clostridium saccharobutylicum NCP262 (DSM 13864).</title>
        <authorList>
            <person name="Poehlein A."/>
            <person name="Hartwich K."/>
            <person name="Krabben P."/>
            <person name="Ehrenreich A."/>
            <person name="Liebl W."/>
            <person name="Durre P."/>
            <person name="Gottschalk G."/>
            <person name="Daniel R."/>
        </authorList>
    </citation>
    <scope>NUCLEOTIDE SEQUENCE [LARGE SCALE GENOMIC DNA]</scope>
    <source>
        <strain evidence="1">DSM 13864</strain>
    </source>
</reference>
<dbReference type="Proteomes" id="UP000017118">
    <property type="component" value="Chromosome"/>
</dbReference>
<accession>U5MVG6</accession>
<sequence>MDSNRNEISKLLKERTELLFRLNVEYGKGKGETQEAKDILYKKNSISKKIKKLGGYFNDISEELFNEVKKDFLDKTLEKIDRDIAEQISYNQLGIPSNLTSAK</sequence>
<keyword evidence="2" id="KW-1185">Reference proteome</keyword>
<gene>
    <name evidence="1" type="ORF">CLSA_c26650</name>
</gene>
<organism evidence="1 2">
    <name type="scientific">Clostridium saccharobutylicum DSM 13864</name>
    <dbReference type="NCBI Taxonomy" id="1345695"/>
    <lineage>
        <taxon>Bacteria</taxon>
        <taxon>Bacillati</taxon>
        <taxon>Bacillota</taxon>
        <taxon>Clostridia</taxon>
        <taxon>Eubacteriales</taxon>
        <taxon>Clostridiaceae</taxon>
        <taxon>Clostridium</taxon>
    </lineage>
</organism>
<dbReference type="GeneID" id="55475069"/>
<protein>
    <submittedName>
        <fullName evidence="1">Uncharacterized protein</fullName>
    </submittedName>
</protein>
<dbReference type="EMBL" id="CP006721">
    <property type="protein sequence ID" value="AGX43636.1"/>
    <property type="molecule type" value="Genomic_DNA"/>
</dbReference>
<dbReference type="PATRIC" id="fig|1345695.10.peg.1875"/>
<evidence type="ECO:0000313" key="2">
    <source>
        <dbReference type="Proteomes" id="UP000017118"/>
    </source>
</evidence>